<reference evidence="1" key="1">
    <citation type="journal article" date="2010" name="Environ. Microbiol.">
        <title>Metagenomic analyses of novel viruses and plasmids from a cultured environmental sample of hyperthermophilic neutrophiles.</title>
        <authorList>
            <person name="Garrett R.A."/>
            <person name="Prangishvili D."/>
            <person name="Shah S.A."/>
            <person name="Reuter M."/>
            <person name="Stetter K.O."/>
            <person name="Peng X."/>
        </authorList>
    </citation>
    <scope>NUCLEOTIDE SEQUENCE</scope>
    <source>
        <plasmid evidence="1">hyperthermophilic archaeal plasmid 1</plasmid>
    </source>
</reference>
<accession>D9CGH6</accession>
<geneLocation type="plasmid" evidence="1">
    <name>hyperthermophilic archaeal plasmid 1</name>
</geneLocation>
<dbReference type="EMBL" id="GU722198">
    <property type="protein sequence ID" value="ADJ54330.1"/>
    <property type="molecule type" value="Genomic_DNA"/>
</dbReference>
<gene>
    <name evidence="1" type="ORF">pHA1_gp52</name>
</gene>
<protein>
    <submittedName>
        <fullName evidence="1">Uncharacterized protein</fullName>
    </submittedName>
</protein>
<dbReference type="AlphaFoldDB" id="D9CGH6"/>
<evidence type="ECO:0000313" key="1">
    <source>
        <dbReference type="EMBL" id="ADJ54330.1"/>
    </source>
</evidence>
<keyword evidence="1" id="KW-0614">Plasmid</keyword>
<name>D9CGH6_9ARCH</name>
<proteinExistence type="predicted"/>
<organism evidence="1">
    <name type="scientific">archaeon enrichment culture clone 1(2010)</name>
    <dbReference type="NCBI Taxonomy" id="795325"/>
    <lineage>
        <taxon>Archaea</taxon>
        <taxon>environmental samples</taxon>
    </lineage>
</organism>
<sequence>MPTYQYQELVLIESLKAEGDTTDVKLSDLNVNECKAIYFTGSATAVLICNLGDGMYRLSAKPVPKTYASKWMK</sequence>